<keyword evidence="4 5" id="KW-0472">Membrane</keyword>
<feature type="transmembrane region" description="Helical" evidence="5">
    <location>
        <begin position="63"/>
        <end position="83"/>
    </location>
</feature>
<feature type="domain" description="Major facilitator superfamily (MFS) profile" evidence="6">
    <location>
        <begin position="29"/>
        <end position="469"/>
    </location>
</feature>
<dbReference type="AlphaFoldDB" id="A0A3L7ARQ0"/>
<feature type="transmembrane region" description="Helical" evidence="5">
    <location>
        <begin position="447"/>
        <end position="465"/>
    </location>
</feature>
<feature type="transmembrane region" description="Helical" evidence="5">
    <location>
        <begin position="180"/>
        <end position="198"/>
    </location>
</feature>
<evidence type="ECO:0000256" key="3">
    <source>
        <dbReference type="ARBA" id="ARBA00022989"/>
    </source>
</evidence>
<feature type="transmembrane region" description="Helical" evidence="5">
    <location>
        <begin position="377"/>
        <end position="394"/>
    </location>
</feature>
<protein>
    <submittedName>
        <fullName evidence="7">MFS transporter</fullName>
    </submittedName>
</protein>
<evidence type="ECO:0000313" key="8">
    <source>
        <dbReference type="Proteomes" id="UP000269438"/>
    </source>
</evidence>
<feature type="transmembrane region" description="Helical" evidence="5">
    <location>
        <begin position="152"/>
        <end position="174"/>
    </location>
</feature>
<keyword evidence="2 5" id="KW-0812">Transmembrane</keyword>
<evidence type="ECO:0000259" key="6">
    <source>
        <dbReference type="PROSITE" id="PS50850"/>
    </source>
</evidence>
<feature type="transmembrane region" description="Helical" evidence="5">
    <location>
        <begin position="26"/>
        <end position="51"/>
    </location>
</feature>
<comment type="caution">
    <text evidence="7">The sequence shown here is derived from an EMBL/GenBank/DDBJ whole genome shotgun (WGS) entry which is preliminary data.</text>
</comment>
<keyword evidence="3 5" id="KW-1133">Transmembrane helix</keyword>
<dbReference type="InterPro" id="IPR036259">
    <property type="entry name" value="MFS_trans_sf"/>
</dbReference>
<accession>A0A3L7ARQ0</accession>
<sequence length="525" mass="54020">MDSTATVKRVSVSPSPAQDSLFSRRFLSVTLGACALVFLGAFESMAVTTIMPVISADLNGQSLYALAFAGPLATGIIGMVVAGNWADRSGPTRPLLAAVTMFTIGLIASGLATAMFPFLLGRLAQGMGGGAITVALYVMVARALPPRLHPPMFACFSAAWVLPSLVGPVIAGFVADTWSWHWVFLGVVILVVCALALVTPTLRRLSASEHTLRAADADGTVPVRAAWDAPRILWATLAAVSVLTLSLAGEQGPGGLVVAVVALVIGLIAVRPLLPAGVLGLRRGLPGVIRMRAVVAATFFGAEIYVPYLLIEHYNFSPTAAGFALTGGAVSWAVGSALQGRMGDRLPNAFIARSAPIIAFVAIGGLFVVALLHLSPWIALAAWTLAGLGVGMLYPRLGVLTLAHSTPTNQGFNSAALTIADSFGSAISLAIAGVLFSSALIGGSGPFLLVFAFTAVLALVALAISSRMLGGLPTSVEPTPTMPVTVVPADPHTGPITLISAEEIAVHTGTITIVSPTQPENRDED</sequence>
<feature type="transmembrane region" description="Helical" evidence="5">
    <location>
        <begin position="255"/>
        <end position="281"/>
    </location>
</feature>
<dbReference type="PRINTS" id="PR01036">
    <property type="entry name" value="TCRTETB"/>
</dbReference>
<feature type="transmembrane region" description="Helical" evidence="5">
    <location>
        <begin position="232"/>
        <end position="249"/>
    </location>
</feature>
<reference evidence="7 8" key="1">
    <citation type="submission" date="2018-10" db="EMBL/GenBank/DDBJ databases">
        <authorList>
            <person name="Li J."/>
        </authorList>
    </citation>
    <scope>NUCLEOTIDE SEQUENCE [LARGE SCALE GENOMIC DNA]</scope>
    <source>
        <strain evidence="7 8">JCM 11654</strain>
    </source>
</reference>
<feature type="transmembrane region" description="Helical" evidence="5">
    <location>
        <begin position="95"/>
        <end position="116"/>
    </location>
</feature>
<feature type="transmembrane region" description="Helical" evidence="5">
    <location>
        <begin position="293"/>
        <end position="311"/>
    </location>
</feature>
<gene>
    <name evidence="7" type="ORF">D9V34_10600</name>
</gene>
<comment type="subcellular location">
    <subcellularLocation>
        <location evidence="1">Cell membrane</location>
        <topology evidence="1">Multi-pass membrane protein</topology>
    </subcellularLocation>
</comment>
<name>A0A3L7ARQ0_9MICO</name>
<dbReference type="PANTHER" id="PTHR23501:SF154">
    <property type="entry name" value="MULTIDRUG-EFFLUX TRANSPORTER RV1634-RELATED"/>
    <property type="match status" value="1"/>
</dbReference>
<dbReference type="Pfam" id="PF07690">
    <property type="entry name" value="MFS_1"/>
    <property type="match status" value="1"/>
</dbReference>
<feature type="transmembrane region" description="Helical" evidence="5">
    <location>
        <begin position="415"/>
        <end position="441"/>
    </location>
</feature>
<organism evidence="7 8">
    <name type="scientific">Mycetocola lacteus</name>
    <dbReference type="NCBI Taxonomy" id="76637"/>
    <lineage>
        <taxon>Bacteria</taxon>
        <taxon>Bacillati</taxon>
        <taxon>Actinomycetota</taxon>
        <taxon>Actinomycetes</taxon>
        <taxon>Micrococcales</taxon>
        <taxon>Microbacteriaceae</taxon>
        <taxon>Mycetocola</taxon>
    </lineage>
</organism>
<dbReference type="SUPFAM" id="SSF103473">
    <property type="entry name" value="MFS general substrate transporter"/>
    <property type="match status" value="1"/>
</dbReference>
<dbReference type="InterPro" id="IPR020846">
    <property type="entry name" value="MFS_dom"/>
</dbReference>
<dbReference type="Gene3D" id="1.20.1250.20">
    <property type="entry name" value="MFS general substrate transporter like domains"/>
    <property type="match status" value="2"/>
</dbReference>
<proteinExistence type="predicted"/>
<evidence type="ECO:0000256" key="2">
    <source>
        <dbReference type="ARBA" id="ARBA00022692"/>
    </source>
</evidence>
<feature type="transmembrane region" description="Helical" evidence="5">
    <location>
        <begin position="122"/>
        <end position="140"/>
    </location>
</feature>
<dbReference type="Proteomes" id="UP000269438">
    <property type="component" value="Unassembled WGS sequence"/>
</dbReference>
<dbReference type="EMBL" id="RCUY01000009">
    <property type="protein sequence ID" value="RLP82240.1"/>
    <property type="molecule type" value="Genomic_DNA"/>
</dbReference>
<dbReference type="GO" id="GO:0005886">
    <property type="term" value="C:plasma membrane"/>
    <property type="evidence" value="ECO:0007669"/>
    <property type="project" value="UniProtKB-SubCell"/>
</dbReference>
<dbReference type="GO" id="GO:0022857">
    <property type="term" value="F:transmembrane transporter activity"/>
    <property type="evidence" value="ECO:0007669"/>
    <property type="project" value="InterPro"/>
</dbReference>
<evidence type="ECO:0000256" key="5">
    <source>
        <dbReference type="SAM" id="Phobius"/>
    </source>
</evidence>
<dbReference type="PANTHER" id="PTHR23501">
    <property type="entry name" value="MAJOR FACILITATOR SUPERFAMILY"/>
    <property type="match status" value="1"/>
</dbReference>
<dbReference type="PROSITE" id="PS50850">
    <property type="entry name" value="MFS"/>
    <property type="match status" value="1"/>
</dbReference>
<dbReference type="InterPro" id="IPR011701">
    <property type="entry name" value="MFS"/>
</dbReference>
<evidence type="ECO:0000256" key="4">
    <source>
        <dbReference type="ARBA" id="ARBA00023136"/>
    </source>
</evidence>
<dbReference type="OrthoDB" id="9778875at2"/>
<evidence type="ECO:0000256" key="1">
    <source>
        <dbReference type="ARBA" id="ARBA00004651"/>
    </source>
</evidence>
<evidence type="ECO:0000313" key="7">
    <source>
        <dbReference type="EMBL" id="RLP82240.1"/>
    </source>
</evidence>
<keyword evidence="8" id="KW-1185">Reference proteome</keyword>
<feature type="transmembrane region" description="Helical" evidence="5">
    <location>
        <begin position="317"/>
        <end position="338"/>
    </location>
</feature>
<feature type="transmembrane region" description="Helical" evidence="5">
    <location>
        <begin position="350"/>
        <end position="371"/>
    </location>
</feature>